<reference evidence="1" key="1">
    <citation type="submission" date="2019-05" db="EMBL/GenBank/DDBJ databases">
        <title>Isolation, diversity and antifungal activity of Actinobacteria from wheat.</title>
        <authorList>
            <person name="Yu B."/>
        </authorList>
    </citation>
    <scope>NUCLEOTIDE SEQUENCE [LARGE SCALE GENOMIC DNA]</scope>
    <source>
        <strain evidence="1">NEAU-HEGS1-5</strain>
    </source>
</reference>
<dbReference type="InterPro" id="IPR047880">
    <property type="entry name" value="MafI-like"/>
</dbReference>
<dbReference type="AlphaFoldDB" id="A0A5R8ZAM3"/>
<evidence type="ECO:0000313" key="2">
    <source>
        <dbReference type="Proteomes" id="UP000309033"/>
    </source>
</evidence>
<dbReference type="Proteomes" id="UP000309033">
    <property type="component" value="Unassembled WGS sequence"/>
</dbReference>
<accession>A0A5R8ZAM3</accession>
<dbReference type="NCBIfam" id="NF033691">
    <property type="entry name" value="immunity_MafI"/>
    <property type="match status" value="1"/>
</dbReference>
<keyword evidence="2" id="KW-1185">Reference proteome</keyword>
<name>A0A5R8ZAM3_9ACTN</name>
<comment type="caution">
    <text evidence="1">The sequence shown here is derived from an EMBL/GenBank/DDBJ whole genome shotgun (WGS) entry which is preliminary data.</text>
</comment>
<dbReference type="EMBL" id="VANP01000003">
    <property type="protein sequence ID" value="TLP62117.1"/>
    <property type="molecule type" value="Genomic_DNA"/>
</dbReference>
<evidence type="ECO:0000313" key="1">
    <source>
        <dbReference type="EMBL" id="TLP62117.1"/>
    </source>
</evidence>
<organism evidence="1 2">
    <name type="scientific">Microbispora triticiradicis</name>
    <dbReference type="NCBI Taxonomy" id="2200763"/>
    <lineage>
        <taxon>Bacteria</taxon>
        <taxon>Bacillati</taxon>
        <taxon>Actinomycetota</taxon>
        <taxon>Actinomycetes</taxon>
        <taxon>Streptosporangiales</taxon>
        <taxon>Streptosporangiaceae</taxon>
        <taxon>Microbispora</taxon>
    </lineage>
</organism>
<dbReference type="OrthoDB" id="4274041at2"/>
<protein>
    <submittedName>
        <fullName evidence="1">MafI family immunity protein</fullName>
    </submittedName>
</protein>
<proteinExistence type="predicted"/>
<sequence>MDIRSIRSAILELLDASPVNSVMVRGDIRESVAAGEVGLAFDTLCSWIYEDSLPISTSYHHKLATLADDLDMQHWIARLDELVREDSLNVGLLSLFRDELGSVRDIYVVDADLETWGRLLAALRESRWVCRLFHGQRSISLVSAATIFAGASPEADTYDLRITVGDAWIWCHFYSVNEVEFSFQAGQIASAFALEQLVEFMRWLSESLASDVKLTVEAPSGDAAPPLLLVERGSGELRAFPA</sequence>
<gene>
    <name evidence="1" type="ORF">FED44_09070</name>
</gene>